<dbReference type="AlphaFoldDB" id="A0AA88P9N7"/>
<dbReference type="EMBL" id="JAUYZG010000021">
    <property type="protein sequence ID" value="KAK2874142.1"/>
    <property type="molecule type" value="Genomic_DNA"/>
</dbReference>
<proteinExistence type="predicted"/>
<name>A0AA88P9N7_9TELE</name>
<comment type="caution">
    <text evidence="1">The sequence shown here is derived from an EMBL/GenBank/DDBJ whole genome shotgun (WGS) entry which is preliminary data.</text>
</comment>
<evidence type="ECO:0000313" key="1">
    <source>
        <dbReference type="EMBL" id="KAK2874142.1"/>
    </source>
</evidence>
<evidence type="ECO:0000313" key="2">
    <source>
        <dbReference type="Proteomes" id="UP001187343"/>
    </source>
</evidence>
<reference evidence="1" key="1">
    <citation type="submission" date="2023-08" db="EMBL/GenBank/DDBJ databases">
        <title>Chromosome-level Genome Assembly of mud carp (Cirrhinus molitorella).</title>
        <authorList>
            <person name="Liu H."/>
        </authorList>
    </citation>
    <scope>NUCLEOTIDE SEQUENCE</scope>
    <source>
        <strain evidence="1">Prfri</strain>
        <tissue evidence="1">Muscle</tissue>
    </source>
</reference>
<gene>
    <name evidence="1" type="ORF">Q8A67_021295</name>
</gene>
<protein>
    <submittedName>
        <fullName evidence="1">Uncharacterized protein</fullName>
    </submittedName>
</protein>
<accession>A0AA88P9N7</accession>
<organism evidence="1 2">
    <name type="scientific">Cirrhinus molitorella</name>
    <name type="common">mud carp</name>
    <dbReference type="NCBI Taxonomy" id="172907"/>
    <lineage>
        <taxon>Eukaryota</taxon>
        <taxon>Metazoa</taxon>
        <taxon>Chordata</taxon>
        <taxon>Craniata</taxon>
        <taxon>Vertebrata</taxon>
        <taxon>Euteleostomi</taxon>
        <taxon>Actinopterygii</taxon>
        <taxon>Neopterygii</taxon>
        <taxon>Teleostei</taxon>
        <taxon>Ostariophysi</taxon>
        <taxon>Cypriniformes</taxon>
        <taxon>Cyprinidae</taxon>
        <taxon>Labeoninae</taxon>
        <taxon>Labeonini</taxon>
        <taxon>Cirrhinus</taxon>
    </lineage>
</organism>
<dbReference type="Proteomes" id="UP001187343">
    <property type="component" value="Unassembled WGS sequence"/>
</dbReference>
<sequence>MGYAFMLTKREDTLSTEVQPLAYNSALTVLTSDTCFSRRRVKLQVDTFRHLNCQSQKKGTQRAEPQELF</sequence>
<keyword evidence="2" id="KW-1185">Reference proteome</keyword>